<organism evidence="3 4">
    <name type="scientific">Exophiala mesophila</name>
    <name type="common">Black yeast-like fungus</name>
    <dbReference type="NCBI Taxonomy" id="212818"/>
    <lineage>
        <taxon>Eukaryota</taxon>
        <taxon>Fungi</taxon>
        <taxon>Dikarya</taxon>
        <taxon>Ascomycota</taxon>
        <taxon>Pezizomycotina</taxon>
        <taxon>Eurotiomycetes</taxon>
        <taxon>Chaetothyriomycetidae</taxon>
        <taxon>Chaetothyriales</taxon>
        <taxon>Herpotrichiellaceae</taxon>
        <taxon>Exophiala</taxon>
    </lineage>
</organism>
<feature type="region of interest" description="Disordered" evidence="1">
    <location>
        <begin position="125"/>
        <end position="166"/>
    </location>
</feature>
<feature type="region of interest" description="Disordered" evidence="1">
    <location>
        <begin position="245"/>
        <end position="271"/>
    </location>
</feature>
<evidence type="ECO:0000256" key="1">
    <source>
        <dbReference type="SAM" id="MobiDB-lite"/>
    </source>
</evidence>
<dbReference type="OrthoDB" id="4149355at2759"/>
<name>A0A0D1Z613_EXOME</name>
<dbReference type="AlphaFoldDB" id="A0A0D1Z613"/>
<evidence type="ECO:0000313" key="3">
    <source>
        <dbReference type="EMBL" id="KIV90287.1"/>
    </source>
</evidence>
<dbReference type="VEuPathDB" id="FungiDB:PV10_07606"/>
<dbReference type="HOGENOM" id="CLU_1026852_0_0_1"/>
<keyword evidence="2" id="KW-0472">Membrane</keyword>
<evidence type="ECO:0000313" key="4">
    <source>
        <dbReference type="Proteomes" id="UP000054302"/>
    </source>
</evidence>
<dbReference type="OMA" id="LVANEWL"/>
<dbReference type="GeneID" id="27325451"/>
<keyword evidence="2" id="KW-0812">Transmembrane</keyword>
<dbReference type="EMBL" id="KN847524">
    <property type="protein sequence ID" value="KIV90287.1"/>
    <property type="molecule type" value="Genomic_DNA"/>
</dbReference>
<gene>
    <name evidence="3" type="ORF">PV10_07606</name>
</gene>
<sequence length="271" mass="29294">MLDLLFPRSRPLAGLFSLRLSTLISSSARPISRSSPSTPFRYSRVVFKIASLEVSSSATQTFLGTFAAVDDCYCRGDLQLVANEWLSSCIDELCTLGDNGVNLANAASIYTGYCNDRGFTALPAQNSASTTQATSRSTTSTNTRNLSTSTNPAEEPETTPNNDSSNNKTLEIALAVVGGIAGLAIIIAAVFFRKIRQKRRQQNPVDLPTYPNNYGYMSTQQLRPSDLHRLSAETLGPPDSYSVANMPAYTRPLNPPHPAPPSLVSTARPLR</sequence>
<feature type="compositionally biased region" description="Low complexity" evidence="1">
    <location>
        <begin position="125"/>
        <end position="151"/>
    </location>
</feature>
<keyword evidence="2" id="KW-1133">Transmembrane helix</keyword>
<dbReference type="RefSeq" id="XP_016221861.1">
    <property type="nucleotide sequence ID" value="XM_016372529.1"/>
</dbReference>
<dbReference type="Proteomes" id="UP000054302">
    <property type="component" value="Unassembled WGS sequence"/>
</dbReference>
<dbReference type="STRING" id="212818.A0A0D1Z613"/>
<evidence type="ECO:0000256" key="2">
    <source>
        <dbReference type="SAM" id="Phobius"/>
    </source>
</evidence>
<proteinExistence type="predicted"/>
<reference evidence="3 4" key="1">
    <citation type="submission" date="2015-01" db="EMBL/GenBank/DDBJ databases">
        <title>The Genome Sequence of Exophiala mesophila CBS40295.</title>
        <authorList>
            <consortium name="The Broad Institute Genomics Platform"/>
            <person name="Cuomo C."/>
            <person name="de Hoog S."/>
            <person name="Gorbushina A."/>
            <person name="Stielow B."/>
            <person name="Teixiera M."/>
            <person name="Abouelleil A."/>
            <person name="Chapman S.B."/>
            <person name="Priest M."/>
            <person name="Young S.K."/>
            <person name="Wortman J."/>
            <person name="Nusbaum C."/>
            <person name="Birren B."/>
        </authorList>
    </citation>
    <scope>NUCLEOTIDE SEQUENCE [LARGE SCALE GENOMIC DNA]</scope>
    <source>
        <strain evidence="3 4">CBS 40295</strain>
    </source>
</reference>
<keyword evidence="4" id="KW-1185">Reference proteome</keyword>
<protein>
    <submittedName>
        <fullName evidence="3">Uncharacterized protein</fullName>
    </submittedName>
</protein>
<accession>A0A0D1Z613</accession>
<feature type="transmembrane region" description="Helical" evidence="2">
    <location>
        <begin position="172"/>
        <end position="192"/>
    </location>
</feature>